<keyword evidence="2" id="KW-1185">Reference proteome</keyword>
<organism evidence="1 2">
    <name type="scientific">Nannocystis pusilla</name>
    <dbReference type="NCBI Taxonomy" id="889268"/>
    <lineage>
        <taxon>Bacteria</taxon>
        <taxon>Pseudomonadati</taxon>
        <taxon>Myxococcota</taxon>
        <taxon>Polyangia</taxon>
        <taxon>Nannocystales</taxon>
        <taxon>Nannocystaceae</taxon>
        <taxon>Nannocystis</taxon>
    </lineage>
</organism>
<accession>A0A9X3F0J8</accession>
<gene>
    <name evidence="1" type="ORF">OV079_51430</name>
</gene>
<dbReference type="EMBL" id="JAPNKE010000002">
    <property type="protein sequence ID" value="MCY1013804.1"/>
    <property type="molecule type" value="Genomic_DNA"/>
</dbReference>
<comment type="caution">
    <text evidence="1">The sequence shown here is derived from an EMBL/GenBank/DDBJ whole genome shotgun (WGS) entry which is preliminary data.</text>
</comment>
<name>A0A9X3F0J8_9BACT</name>
<dbReference type="Proteomes" id="UP001150924">
    <property type="component" value="Unassembled WGS sequence"/>
</dbReference>
<reference evidence="1" key="1">
    <citation type="submission" date="2022-11" db="EMBL/GenBank/DDBJ databases">
        <title>Minimal conservation of predation-associated metabolite biosynthetic gene clusters underscores biosynthetic potential of Myxococcota including descriptions for ten novel species: Archangium lansinium sp. nov., Myxococcus landrumus sp. nov., Nannocystis bai.</title>
        <authorList>
            <person name="Ahearne A."/>
            <person name="Stevens C."/>
            <person name="Phillips K."/>
        </authorList>
    </citation>
    <scope>NUCLEOTIDE SEQUENCE</scope>
    <source>
        <strain evidence="1">Na p29</strain>
    </source>
</reference>
<evidence type="ECO:0000313" key="2">
    <source>
        <dbReference type="Proteomes" id="UP001150924"/>
    </source>
</evidence>
<dbReference type="AlphaFoldDB" id="A0A9X3F0J8"/>
<protein>
    <submittedName>
        <fullName evidence="1">Uncharacterized protein</fullName>
    </submittedName>
</protein>
<evidence type="ECO:0000313" key="1">
    <source>
        <dbReference type="EMBL" id="MCY1013804.1"/>
    </source>
</evidence>
<dbReference type="RefSeq" id="WP_267777941.1">
    <property type="nucleotide sequence ID" value="NZ_JAPNKE010000002.1"/>
</dbReference>
<sequence length="85" mass="9114">MNSPPSCIRCDVAMELGFVPELSGQVMVSVWHPGAPTTVKQSWAERLASPGGIRFAADEVLALDAYRCPDCGRVELFALRPPGSP</sequence>
<proteinExistence type="predicted"/>